<evidence type="ECO:0000256" key="12">
    <source>
        <dbReference type="ARBA" id="ARBA00022982"/>
    </source>
</evidence>
<evidence type="ECO:0000256" key="14">
    <source>
        <dbReference type="ARBA" id="ARBA00023004"/>
    </source>
</evidence>
<keyword evidence="9 17" id="KW-0349">Heme</keyword>
<evidence type="ECO:0000256" key="2">
    <source>
        <dbReference type="ARBA" id="ARBA00004429"/>
    </source>
</evidence>
<evidence type="ECO:0000256" key="17">
    <source>
        <dbReference type="PIRSR" id="PIRSR000169-2"/>
    </source>
</evidence>
<dbReference type="Proteomes" id="UP000290849">
    <property type="component" value="Unassembled WGS sequence"/>
</dbReference>
<evidence type="ECO:0000256" key="6">
    <source>
        <dbReference type="ARBA" id="ARBA00022475"/>
    </source>
</evidence>
<feature type="binding site" description="axial binding residue" evidence="17">
    <location>
        <position position="83"/>
    </location>
    <ligand>
        <name>heme</name>
        <dbReference type="ChEBI" id="CHEBI:30413"/>
        <note>ligand shared with second transmembrane subunit</note>
    </ligand>
    <ligandPart>
        <name>Fe</name>
        <dbReference type="ChEBI" id="CHEBI:18248"/>
    </ligandPart>
</feature>
<dbReference type="InterPro" id="IPR000701">
    <property type="entry name" value="SuccDH_FuR_B_TM-su"/>
</dbReference>
<dbReference type="RefSeq" id="WP_129153760.1">
    <property type="nucleotide sequence ID" value="NZ_PYAL01000009.1"/>
</dbReference>
<dbReference type="GO" id="GO:0017004">
    <property type="term" value="P:cytochrome complex assembly"/>
    <property type="evidence" value="ECO:0007669"/>
    <property type="project" value="TreeGrafter"/>
</dbReference>
<dbReference type="PANTHER" id="PTHR38689">
    <property type="entry name" value="SUCCINATE DEHYDROGENASE HYDROPHOBIC MEMBRANE ANCHOR SUBUNIT"/>
    <property type="match status" value="1"/>
</dbReference>
<evidence type="ECO:0000256" key="5">
    <source>
        <dbReference type="ARBA" id="ARBA00022448"/>
    </source>
</evidence>
<evidence type="ECO:0000256" key="15">
    <source>
        <dbReference type="ARBA" id="ARBA00023136"/>
    </source>
</evidence>
<keyword evidence="6" id="KW-1003">Cell membrane</keyword>
<comment type="caution">
    <text evidence="19">The sequence shown here is derived from an EMBL/GenBank/DDBJ whole genome shotgun (WGS) entry which is preliminary data.</text>
</comment>
<comment type="subcellular location">
    <subcellularLocation>
        <location evidence="2">Cell inner membrane</location>
        <topology evidence="2">Multi-pass membrane protein</topology>
    </subcellularLocation>
</comment>
<evidence type="ECO:0000256" key="18">
    <source>
        <dbReference type="SAM" id="Phobius"/>
    </source>
</evidence>
<keyword evidence="15 18" id="KW-0472">Membrane</keyword>
<evidence type="ECO:0000256" key="16">
    <source>
        <dbReference type="PIRSR" id="PIRSR000169-1"/>
    </source>
</evidence>
<dbReference type="CDD" id="cd03494">
    <property type="entry name" value="SQR_TypeC_SdhD"/>
    <property type="match status" value="1"/>
</dbReference>
<dbReference type="InterPro" id="IPR014312">
    <property type="entry name" value="Succ_DH_anchor"/>
</dbReference>
<dbReference type="AlphaFoldDB" id="A0A4Q1HE19"/>
<feature type="transmembrane region" description="Helical" evidence="18">
    <location>
        <begin position="103"/>
        <end position="125"/>
    </location>
</feature>
<dbReference type="Gene3D" id="1.20.1300.10">
    <property type="entry name" value="Fumarate reductase/succinate dehydrogenase, transmembrane subunit"/>
    <property type="match status" value="1"/>
</dbReference>
<dbReference type="UniPathway" id="UPA00223"/>
<dbReference type="Pfam" id="PF01127">
    <property type="entry name" value="Sdh_cyt"/>
    <property type="match status" value="1"/>
</dbReference>
<evidence type="ECO:0000313" key="19">
    <source>
        <dbReference type="EMBL" id="RXN83650.1"/>
    </source>
</evidence>
<keyword evidence="13 18" id="KW-1133">Transmembrane helix</keyword>
<dbReference type="GO" id="GO:0006099">
    <property type="term" value="P:tricarboxylic acid cycle"/>
    <property type="evidence" value="ECO:0007669"/>
    <property type="project" value="UniProtKB-UniPathway"/>
</dbReference>
<name>A0A4Q1HE19_9BURK</name>
<evidence type="ECO:0000256" key="8">
    <source>
        <dbReference type="ARBA" id="ARBA00022532"/>
    </source>
</evidence>
<evidence type="ECO:0000256" key="11">
    <source>
        <dbReference type="ARBA" id="ARBA00022723"/>
    </source>
</evidence>
<dbReference type="GO" id="GO:0005886">
    <property type="term" value="C:plasma membrane"/>
    <property type="evidence" value="ECO:0007669"/>
    <property type="project" value="UniProtKB-SubCell"/>
</dbReference>
<dbReference type="InterPro" id="IPR034804">
    <property type="entry name" value="SQR/QFR_C/D"/>
</dbReference>
<feature type="transmembrane region" description="Helical" evidence="18">
    <location>
        <begin position="62"/>
        <end position="82"/>
    </location>
</feature>
<comment type="cofactor">
    <cofactor evidence="17">
        <name>heme</name>
        <dbReference type="ChEBI" id="CHEBI:30413"/>
    </cofactor>
    <text evidence="17">The heme is bound between the two transmembrane subunits.</text>
</comment>
<evidence type="ECO:0000256" key="4">
    <source>
        <dbReference type="ARBA" id="ARBA00019425"/>
    </source>
</evidence>
<comment type="function">
    <text evidence="1">Membrane-anchoring subunit of succinate dehydrogenase (SDH).</text>
</comment>
<dbReference type="PANTHER" id="PTHR38689:SF1">
    <property type="entry name" value="SUCCINATE DEHYDROGENASE HYDROPHOBIC MEMBRANE ANCHOR SUBUNIT"/>
    <property type="match status" value="1"/>
</dbReference>
<accession>A0A4Q1HE19</accession>
<keyword evidence="11 17" id="KW-0479">Metal-binding</keyword>
<dbReference type="SUPFAM" id="SSF81343">
    <property type="entry name" value="Fumarate reductase respiratory complex transmembrane subunits"/>
    <property type="match status" value="1"/>
</dbReference>
<dbReference type="PIRSF" id="PIRSF000169">
    <property type="entry name" value="SDH_D"/>
    <property type="match status" value="1"/>
</dbReference>
<evidence type="ECO:0000256" key="10">
    <source>
        <dbReference type="ARBA" id="ARBA00022692"/>
    </source>
</evidence>
<evidence type="ECO:0000256" key="13">
    <source>
        <dbReference type="ARBA" id="ARBA00022989"/>
    </source>
</evidence>
<gene>
    <name evidence="19" type="primary">sdhD</name>
    <name evidence="19" type="ORF">C7R54_25560</name>
</gene>
<keyword evidence="20" id="KW-1185">Reference proteome</keyword>
<keyword evidence="8" id="KW-0816">Tricarboxylic acid cycle</keyword>
<keyword evidence="7" id="KW-0997">Cell inner membrane</keyword>
<evidence type="ECO:0000256" key="3">
    <source>
        <dbReference type="ARBA" id="ARBA00005163"/>
    </source>
</evidence>
<organism evidence="19 20">
    <name type="scientific">Achromobacter aloeverae</name>
    <dbReference type="NCBI Taxonomy" id="1750518"/>
    <lineage>
        <taxon>Bacteria</taxon>
        <taxon>Pseudomonadati</taxon>
        <taxon>Pseudomonadota</taxon>
        <taxon>Betaproteobacteria</taxon>
        <taxon>Burkholderiales</taxon>
        <taxon>Alcaligenaceae</taxon>
        <taxon>Achromobacter</taxon>
    </lineage>
</organism>
<evidence type="ECO:0000256" key="1">
    <source>
        <dbReference type="ARBA" id="ARBA00004050"/>
    </source>
</evidence>
<evidence type="ECO:0000256" key="9">
    <source>
        <dbReference type="ARBA" id="ARBA00022617"/>
    </source>
</evidence>
<dbReference type="NCBIfam" id="TIGR02968">
    <property type="entry name" value="succ_dehyd_anc"/>
    <property type="match status" value="1"/>
</dbReference>
<dbReference type="EMBL" id="PYAL01000009">
    <property type="protein sequence ID" value="RXN83650.1"/>
    <property type="molecule type" value="Genomic_DNA"/>
</dbReference>
<feature type="transmembrane region" description="Helical" evidence="18">
    <location>
        <begin position="28"/>
        <end position="50"/>
    </location>
</feature>
<dbReference type="GO" id="GO:0046872">
    <property type="term" value="F:metal ion binding"/>
    <property type="evidence" value="ECO:0007669"/>
    <property type="project" value="UniProtKB-KW"/>
</dbReference>
<keyword evidence="5" id="KW-0813">Transport</keyword>
<proteinExistence type="predicted"/>
<evidence type="ECO:0000256" key="7">
    <source>
        <dbReference type="ARBA" id="ARBA00022519"/>
    </source>
</evidence>
<dbReference type="OrthoDB" id="5612767at2"/>
<reference evidence="19 20" key="1">
    <citation type="journal article" date="2017" name="Int. J. Syst. Evol. Microbiol.">
        <title>Achromobacter aloeverae sp. nov., isolated from the root of Aloe vera (L.) Burm.f.</title>
        <authorList>
            <person name="Kuncharoen N."/>
            <person name="Muramatsu Y."/>
            <person name="Shibata C."/>
            <person name="Kamakura Y."/>
            <person name="Nakagawa Y."/>
            <person name="Tanasupawat S."/>
        </authorList>
    </citation>
    <scope>NUCLEOTIDE SEQUENCE [LARGE SCALE GENOMIC DNA]</scope>
    <source>
        <strain evidence="19 20">AVA-1</strain>
    </source>
</reference>
<keyword evidence="10 18" id="KW-0812">Transmembrane</keyword>
<comment type="pathway">
    <text evidence="3">Carbohydrate metabolism; tricarboxylic acid cycle.</text>
</comment>
<feature type="binding site" evidence="16">
    <location>
        <position position="95"/>
    </location>
    <ligand>
        <name>a ubiquinone</name>
        <dbReference type="ChEBI" id="CHEBI:16389"/>
    </ligand>
</feature>
<keyword evidence="14 17" id="KW-0408">Iron</keyword>
<dbReference type="GO" id="GO:0009055">
    <property type="term" value="F:electron transfer activity"/>
    <property type="evidence" value="ECO:0007669"/>
    <property type="project" value="TreeGrafter"/>
</dbReference>
<sequence>MAASKNYGPKCLVVGAHYGTMDFLAQRLTAIIMAVYTLVLFIGVLVMPGFTYESWKALFTFHVYALPLGQLLVTLAFLSLAYHAWIGVRDIWMDYVRPVGVRLLLQVLTVLWLVGSVVYFAQIIWRL</sequence>
<protein>
    <recommendedName>
        <fullName evidence="4">Succinate dehydrogenase hydrophobic membrane anchor subunit</fullName>
    </recommendedName>
</protein>
<dbReference type="GO" id="GO:0020037">
    <property type="term" value="F:heme binding"/>
    <property type="evidence" value="ECO:0007669"/>
    <property type="project" value="InterPro"/>
</dbReference>
<evidence type="ECO:0000313" key="20">
    <source>
        <dbReference type="Proteomes" id="UP000290849"/>
    </source>
</evidence>
<keyword evidence="12" id="KW-0249">Electron transport</keyword>